<name>A0A8J5K4E0_HOMAM</name>
<proteinExistence type="predicted"/>
<evidence type="ECO:0000313" key="1">
    <source>
        <dbReference type="EMBL" id="KAG7169047.1"/>
    </source>
</evidence>
<protein>
    <submittedName>
        <fullName evidence="1">Uncharacterized protein</fullName>
    </submittedName>
</protein>
<keyword evidence="2" id="KW-1185">Reference proteome</keyword>
<accession>A0A8J5K4E0</accession>
<dbReference type="AlphaFoldDB" id="A0A8J5K4E0"/>
<evidence type="ECO:0000313" key="2">
    <source>
        <dbReference type="Proteomes" id="UP000747542"/>
    </source>
</evidence>
<dbReference type="EMBL" id="JAHLQT010018664">
    <property type="protein sequence ID" value="KAG7169047.1"/>
    <property type="molecule type" value="Genomic_DNA"/>
</dbReference>
<gene>
    <name evidence="1" type="ORF">Hamer_G011748</name>
</gene>
<reference evidence="1" key="1">
    <citation type="journal article" date="2021" name="Sci. Adv.">
        <title>The American lobster genome reveals insights on longevity, neural, and immune adaptations.</title>
        <authorList>
            <person name="Polinski J.M."/>
            <person name="Zimin A.V."/>
            <person name="Clark K.F."/>
            <person name="Kohn A.B."/>
            <person name="Sadowski N."/>
            <person name="Timp W."/>
            <person name="Ptitsyn A."/>
            <person name="Khanna P."/>
            <person name="Romanova D.Y."/>
            <person name="Williams P."/>
            <person name="Greenwood S.J."/>
            <person name="Moroz L.L."/>
            <person name="Walt D.R."/>
            <person name="Bodnar A.G."/>
        </authorList>
    </citation>
    <scope>NUCLEOTIDE SEQUENCE</scope>
    <source>
        <strain evidence="1">GMGI-L3</strain>
    </source>
</reference>
<sequence length="72" mass="7905">MVPEIVVESTSEAKAPAAPTAFAAPKSGQRLEVQWDSQTYCDDEEQTKSRDIVGFYVNPNVFGEVYGADVYT</sequence>
<organism evidence="1 2">
    <name type="scientific">Homarus americanus</name>
    <name type="common">American lobster</name>
    <dbReference type="NCBI Taxonomy" id="6706"/>
    <lineage>
        <taxon>Eukaryota</taxon>
        <taxon>Metazoa</taxon>
        <taxon>Ecdysozoa</taxon>
        <taxon>Arthropoda</taxon>
        <taxon>Crustacea</taxon>
        <taxon>Multicrustacea</taxon>
        <taxon>Malacostraca</taxon>
        <taxon>Eumalacostraca</taxon>
        <taxon>Eucarida</taxon>
        <taxon>Decapoda</taxon>
        <taxon>Pleocyemata</taxon>
        <taxon>Astacidea</taxon>
        <taxon>Nephropoidea</taxon>
        <taxon>Nephropidae</taxon>
        <taxon>Homarus</taxon>
    </lineage>
</organism>
<comment type="caution">
    <text evidence="1">The sequence shown here is derived from an EMBL/GenBank/DDBJ whole genome shotgun (WGS) entry which is preliminary data.</text>
</comment>
<dbReference type="Proteomes" id="UP000747542">
    <property type="component" value="Unassembled WGS sequence"/>
</dbReference>